<gene>
    <name evidence="3" type="ORF">TCAL_17097</name>
</gene>
<dbReference type="SUPFAM" id="SSF54695">
    <property type="entry name" value="POZ domain"/>
    <property type="match status" value="1"/>
</dbReference>
<sequence>MSFLRIKEEHHAEEYDIDEETDDHLADDLHEDFVACETHDPPAELPTVVDHEIDEEAQSPGCFPAESVELDLLPRPVNDLNCKQARSYLVKLLRAANNGDNPSYGLPNKCPPFWPNYYWPWERLTDVHTKPSGMVEPLQYSEMMKLAIRKGYQYYGYDPDAYFDVEVEEREKERETFMAGSVRAPSIQWQISNESDEPPRLPRPATKLNCIQSRTVLSKLLRYQLGGNNPNYGSPSTEPPWWPNELIRWIDMVDLRGKPPYLPDNSTYTDVLKLAIKRCLEHYGYDPENHLSREVPPATSTSSKSEQTDGKAKKNVMSVEARLQASLSSDSSGPPRLAMPISKMNCGDIRVALSRLLWYHNNSTPPSYGNVSSMPQWWPNTLMDWTKLKNLRHKYDGPLGNSYTNCLRIATSRGYSFYGLDADQYVVESDEAKANEENETAAETQATMTPIILAPKDTASSEVPAFTITPIQTPKRKPMPNLVPISSFKTPKLNPHAPSGLNPSPRTNGTQTKRASIKMISPQRELNVRKQPYPQALLNNPSWYPPKMNATSGLVTADQDVKSLKPCKVLLERGFGGIKTRQMKTPKSLPRPTVRKPLTKVLQDDLKHMHHTDLKIVGREGHSVMIHKSVLAAQSHVLCQVIKELIPYEKDIALSFPDFSKDMLTLFVEALYHGRVMMDSEQRREFNQFLPMFHHYGLFQSMKEDKLVTPMIRQPPVKIPKKSRKRKTSSISDLAIMEPIVQINEEPLVNPPKRSRKKTPSSPLSKHIMWLDLEREVAYGRDSFIRFLVREKLLKGHLICESNYCNGDVELVEDNRYFDGHVWTCKNATSTNSSGHTLKLPVRTGSMLPDLPLTLEDITKGIFCWQHAFPLDQAHTKSKISMDNLKIVYKMCNEHFNVE</sequence>
<organism evidence="3 4">
    <name type="scientific">Tigriopus californicus</name>
    <name type="common">Marine copepod</name>
    <dbReference type="NCBI Taxonomy" id="6832"/>
    <lineage>
        <taxon>Eukaryota</taxon>
        <taxon>Metazoa</taxon>
        <taxon>Ecdysozoa</taxon>
        <taxon>Arthropoda</taxon>
        <taxon>Crustacea</taxon>
        <taxon>Multicrustacea</taxon>
        <taxon>Hexanauplia</taxon>
        <taxon>Copepoda</taxon>
        <taxon>Harpacticoida</taxon>
        <taxon>Harpacticidae</taxon>
        <taxon>Tigriopus</taxon>
    </lineage>
</organism>
<dbReference type="Proteomes" id="UP000318571">
    <property type="component" value="Chromosome 6"/>
</dbReference>
<feature type="region of interest" description="Disordered" evidence="1">
    <location>
        <begin position="487"/>
        <end position="513"/>
    </location>
</feature>
<proteinExistence type="predicted"/>
<protein>
    <recommendedName>
        <fullName evidence="2">BTB domain-containing protein</fullName>
    </recommendedName>
</protein>
<dbReference type="PROSITE" id="PS50097">
    <property type="entry name" value="BTB"/>
    <property type="match status" value="1"/>
</dbReference>
<evidence type="ECO:0000313" key="3">
    <source>
        <dbReference type="EMBL" id="TRY80094.1"/>
    </source>
</evidence>
<dbReference type="AlphaFoldDB" id="A0A553PQY2"/>
<dbReference type="InterPro" id="IPR011333">
    <property type="entry name" value="SKP1/BTB/POZ_sf"/>
</dbReference>
<dbReference type="EMBL" id="VCGU01000002">
    <property type="protein sequence ID" value="TRY80094.1"/>
    <property type="molecule type" value="Genomic_DNA"/>
</dbReference>
<comment type="caution">
    <text evidence="3">The sequence shown here is derived from an EMBL/GenBank/DDBJ whole genome shotgun (WGS) entry which is preliminary data.</text>
</comment>
<dbReference type="Gene3D" id="3.30.710.10">
    <property type="entry name" value="Potassium Channel Kv1.1, Chain A"/>
    <property type="match status" value="1"/>
</dbReference>
<feature type="compositionally biased region" description="Polar residues" evidence="1">
    <location>
        <begin position="501"/>
        <end position="513"/>
    </location>
</feature>
<feature type="domain" description="BTB" evidence="2">
    <location>
        <begin position="612"/>
        <end position="680"/>
    </location>
</feature>
<feature type="region of interest" description="Disordered" evidence="1">
    <location>
        <begin position="288"/>
        <end position="316"/>
    </location>
</feature>
<evidence type="ECO:0000256" key="1">
    <source>
        <dbReference type="SAM" id="MobiDB-lite"/>
    </source>
</evidence>
<keyword evidence="4" id="KW-1185">Reference proteome</keyword>
<reference evidence="3 4" key="1">
    <citation type="journal article" date="2018" name="Nat. Ecol. Evol.">
        <title>Genomic signatures of mitonuclear coevolution across populations of Tigriopus californicus.</title>
        <authorList>
            <person name="Barreto F.S."/>
            <person name="Watson E.T."/>
            <person name="Lima T.G."/>
            <person name="Willett C.S."/>
            <person name="Edmands S."/>
            <person name="Li W."/>
            <person name="Burton R.S."/>
        </authorList>
    </citation>
    <scope>NUCLEOTIDE SEQUENCE [LARGE SCALE GENOMIC DNA]</scope>
    <source>
        <strain evidence="3 4">San Diego</strain>
    </source>
</reference>
<accession>A0A553PQY2</accession>
<evidence type="ECO:0000313" key="4">
    <source>
        <dbReference type="Proteomes" id="UP000318571"/>
    </source>
</evidence>
<name>A0A553PQY2_TIGCA</name>
<dbReference type="InterPro" id="IPR000210">
    <property type="entry name" value="BTB/POZ_dom"/>
</dbReference>
<evidence type="ECO:0000259" key="2">
    <source>
        <dbReference type="PROSITE" id="PS50097"/>
    </source>
</evidence>
<dbReference type="Pfam" id="PF00651">
    <property type="entry name" value="BTB"/>
    <property type="match status" value="1"/>
</dbReference>